<keyword evidence="3" id="KW-1003">Cell membrane</keyword>
<comment type="caution">
    <text evidence="13">The sequence shown here is derived from an EMBL/GenBank/DDBJ whole genome shotgun (WGS) entry which is preliminary data.</text>
</comment>
<comment type="similarity">
    <text evidence="9">Belongs to the GSP H family.</text>
</comment>
<dbReference type="GO" id="GO:0015628">
    <property type="term" value="P:protein secretion by the type II secretion system"/>
    <property type="evidence" value="ECO:0007669"/>
    <property type="project" value="InterPro"/>
</dbReference>
<evidence type="ECO:0000256" key="2">
    <source>
        <dbReference type="ARBA" id="ARBA00021549"/>
    </source>
</evidence>
<dbReference type="NCBIfam" id="TIGR02532">
    <property type="entry name" value="IV_pilin_GFxxxE"/>
    <property type="match status" value="1"/>
</dbReference>
<dbReference type="Pfam" id="PF07963">
    <property type="entry name" value="N_methyl"/>
    <property type="match status" value="1"/>
</dbReference>
<evidence type="ECO:0000256" key="3">
    <source>
        <dbReference type="ARBA" id="ARBA00022475"/>
    </source>
</evidence>
<dbReference type="InterPro" id="IPR022346">
    <property type="entry name" value="T2SS_GspH"/>
</dbReference>
<dbReference type="GO" id="GO:0015627">
    <property type="term" value="C:type II protein secretion system complex"/>
    <property type="evidence" value="ECO:0007669"/>
    <property type="project" value="InterPro"/>
</dbReference>
<evidence type="ECO:0000259" key="12">
    <source>
        <dbReference type="Pfam" id="PF12019"/>
    </source>
</evidence>
<dbReference type="OrthoDB" id="8592199at2"/>
<keyword evidence="8 11" id="KW-0472">Membrane</keyword>
<dbReference type="SUPFAM" id="SSF54523">
    <property type="entry name" value="Pili subunits"/>
    <property type="match status" value="1"/>
</dbReference>
<evidence type="ECO:0000256" key="10">
    <source>
        <dbReference type="ARBA" id="ARBA00030775"/>
    </source>
</evidence>
<keyword evidence="7 11" id="KW-1133">Transmembrane helix</keyword>
<dbReference type="Proteomes" id="UP000278085">
    <property type="component" value="Unassembled WGS sequence"/>
</dbReference>
<protein>
    <recommendedName>
        <fullName evidence="2">Type II secretion system protein H</fullName>
    </recommendedName>
    <alternativeName>
        <fullName evidence="10">General secretion pathway protein H</fullName>
    </alternativeName>
</protein>
<keyword evidence="14" id="KW-1185">Reference proteome</keyword>
<organism evidence="13 14">
    <name type="scientific">Massilia atriviolacea</name>
    <dbReference type="NCBI Taxonomy" id="2495579"/>
    <lineage>
        <taxon>Bacteria</taxon>
        <taxon>Pseudomonadati</taxon>
        <taxon>Pseudomonadota</taxon>
        <taxon>Betaproteobacteria</taxon>
        <taxon>Burkholderiales</taxon>
        <taxon>Oxalobacteraceae</taxon>
        <taxon>Telluria group</taxon>
        <taxon>Massilia</taxon>
    </lineage>
</organism>
<evidence type="ECO:0000256" key="7">
    <source>
        <dbReference type="ARBA" id="ARBA00022989"/>
    </source>
</evidence>
<accession>A0A430HRY7</accession>
<evidence type="ECO:0000256" key="6">
    <source>
        <dbReference type="ARBA" id="ARBA00022692"/>
    </source>
</evidence>
<sequence>MQASLFIIGNNRGIPSPIHLFRRFRMMLSEKPHQAGFTLIELLTALAIVGIASAIGMPMLSQFVEGAAVSTQTDVMLDSLNFTRTEAVKRNTRVTMCRTTTGSDCTSTAAAGDWRGGWVIFVDDSTAGNTGVLDAGETVLRAQSAFSGGSKILSTGNVQDYVSYTSNGQSRFDNTTAHAGSFFFCSGSGKSKRRTITLTAGTGWIGTKVLDISPNCTSA</sequence>
<dbReference type="Gene3D" id="3.55.40.10">
    <property type="entry name" value="minor pseudopilin epsh domain"/>
    <property type="match status" value="1"/>
</dbReference>
<feature type="transmembrane region" description="Helical" evidence="11">
    <location>
        <begin position="35"/>
        <end position="60"/>
    </location>
</feature>
<keyword evidence="5" id="KW-0997">Cell inner membrane</keyword>
<evidence type="ECO:0000256" key="9">
    <source>
        <dbReference type="ARBA" id="ARBA00025772"/>
    </source>
</evidence>
<keyword evidence="4" id="KW-0488">Methylation</keyword>
<reference evidence="13 14" key="1">
    <citation type="submission" date="2018-12" db="EMBL/GenBank/DDBJ databases">
        <authorList>
            <person name="Yang E."/>
        </authorList>
    </citation>
    <scope>NUCLEOTIDE SEQUENCE [LARGE SCALE GENOMIC DNA]</scope>
    <source>
        <strain evidence="13 14">SOD</strain>
    </source>
</reference>
<dbReference type="PROSITE" id="PS00409">
    <property type="entry name" value="PROKAR_NTER_METHYL"/>
    <property type="match status" value="1"/>
</dbReference>
<gene>
    <name evidence="13" type="ORF">EJB06_04025</name>
</gene>
<evidence type="ECO:0000256" key="4">
    <source>
        <dbReference type="ARBA" id="ARBA00022481"/>
    </source>
</evidence>
<evidence type="ECO:0000256" key="5">
    <source>
        <dbReference type="ARBA" id="ARBA00022519"/>
    </source>
</evidence>
<proteinExistence type="inferred from homology"/>
<feature type="domain" description="General secretion pathway GspH" evidence="12">
    <location>
        <begin position="76"/>
        <end position="200"/>
    </location>
</feature>
<comment type="subcellular location">
    <subcellularLocation>
        <location evidence="1">Cell inner membrane</location>
        <topology evidence="1">Single-pass membrane protein</topology>
    </subcellularLocation>
</comment>
<dbReference type="InterPro" id="IPR045584">
    <property type="entry name" value="Pilin-like"/>
</dbReference>
<evidence type="ECO:0000256" key="8">
    <source>
        <dbReference type="ARBA" id="ARBA00023136"/>
    </source>
</evidence>
<dbReference type="GO" id="GO:0005886">
    <property type="term" value="C:plasma membrane"/>
    <property type="evidence" value="ECO:0007669"/>
    <property type="project" value="UniProtKB-SubCell"/>
</dbReference>
<dbReference type="Pfam" id="PF12019">
    <property type="entry name" value="GspH"/>
    <property type="match status" value="1"/>
</dbReference>
<evidence type="ECO:0000256" key="1">
    <source>
        <dbReference type="ARBA" id="ARBA00004377"/>
    </source>
</evidence>
<name>A0A430HRY7_9BURK</name>
<evidence type="ECO:0000313" key="14">
    <source>
        <dbReference type="Proteomes" id="UP000278085"/>
    </source>
</evidence>
<evidence type="ECO:0000256" key="11">
    <source>
        <dbReference type="SAM" id="Phobius"/>
    </source>
</evidence>
<dbReference type="AlphaFoldDB" id="A0A430HRY7"/>
<dbReference type="EMBL" id="RXLQ01000002">
    <property type="protein sequence ID" value="RSZ60293.1"/>
    <property type="molecule type" value="Genomic_DNA"/>
</dbReference>
<evidence type="ECO:0000313" key="13">
    <source>
        <dbReference type="EMBL" id="RSZ60293.1"/>
    </source>
</evidence>
<dbReference type="InterPro" id="IPR012902">
    <property type="entry name" value="N_methyl_site"/>
</dbReference>
<keyword evidence="6 11" id="KW-0812">Transmembrane</keyword>